<dbReference type="SUPFAM" id="SSF160240">
    <property type="entry name" value="Cation efflux protein cytoplasmic domain-like"/>
    <property type="match status" value="1"/>
</dbReference>
<proteinExistence type="inferred from homology"/>
<feature type="domain" description="Cation efflux protein transmembrane" evidence="8">
    <location>
        <begin position="20"/>
        <end position="220"/>
    </location>
</feature>
<dbReference type="Gene3D" id="3.30.70.1350">
    <property type="entry name" value="Cation efflux protein, cytoplasmic domain"/>
    <property type="match status" value="1"/>
</dbReference>
<dbReference type="Proteomes" id="UP000279029">
    <property type="component" value="Chromosome"/>
</dbReference>
<evidence type="ECO:0000313" key="11">
    <source>
        <dbReference type="Proteomes" id="UP000279029"/>
    </source>
</evidence>
<comment type="subcellular location">
    <subcellularLocation>
        <location evidence="1">Membrane</location>
        <topology evidence="1">Multi-pass membrane protein</topology>
    </subcellularLocation>
</comment>
<keyword evidence="6 7" id="KW-0472">Membrane</keyword>
<feature type="transmembrane region" description="Helical" evidence="7">
    <location>
        <begin position="169"/>
        <end position="185"/>
    </location>
</feature>
<keyword evidence="5 7" id="KW-1133">Transmembrane helix</keyword>
<keyword evidence="4 7" id="KW-0812">Transmembrane</keyword>
<protein>
    <submittedName>
        <fullName evidence="10">Cation-efflux pump</fullName>
    </submittedName>
</protein>
<name>A0A3P7S878_9FIRM</name>
<reference evidence="10 11" key="1">
    <citation type="submission" date="2018-09" db="EMBL/GenBank/DDBJ databases">
        <authorList>
            <person name="Postec A."/>
        </authorList>
    </citation>
    <scope>NUCLEOTIDE SEQUENCE [LARGE SCALE GENOMIC DNA]</scope>
    <source>
        <strain evidence="10">70B-A</strain>
    </source>
</reference>
<feature type="transmembrane region" description="Helical" evidence="7">
    <location>
        <begin position="20"/>
        <end position="39"/>
    </location>
</feature>
<dbReference type="EMBL" id="LR130778">
    <property type="protein sequence ID" value="VDN48269.1"/>
    <property type="molecule type" value="Genomic_DNA"/>
</dbReference>
<keyword evidence="3" id="KW-0813">Transport</keyword>
<dbReference type="GO" id="GO:0008324">
    <property type="term" value="F:monoatomic cation transmembrane transporter activity"/>
    <property type="evidence" value="ECO:0007669"/>
    <property type="project" value="InterPro"/>
</dbReference>
<dbReference type="InterPro" id="IPR036837">
    <property type="entry name" value="Cation_efflux_CTD_sf"/>
</dbReference>
<organism evidence="10 11">
    <name type="scientific">Petrocella atlantisensis</name>
    <dbReference type="NCBI Taxonomy" id="2173034"/>
    <lineage>
        <taxon>Bacteria</taxon>
        <taxon>Bacillati</taxon>
        <taxon>Bacillota</taxon>
        <taxon>Clostridia</taxon>
        <taxon>Lachnospirales</taxon>
        <taxon>Vallitaleaceae</taxon>
        <taxon>Petrocella</taxon>
    </lineage>
</organism>
<keyword evidence="11" id="KW-1185">Reference proteome</keyword>
<dbReference type="InterPro" id="IPR058533">
    <property type="entry name" value="Cation_efflux_TM"/>
</dbReference>
<evidence type="ECO:0000256" key="2">
    <source>
        <dbReference type="ARBA" id="ARBA00008114"/>
    </source>
</evidence>
<dbReference type="PANTHER" id="PTHR43840:SF15">
    <property type="entry name" value="MITOCHONDRIAL METAL TRANSPORTER 1-RELATED"/>
    <property type="match status" value="1"/>
</dbReference>
<dbReference type="InterPro" id="IPR027469">
    <property type="entry name" value="Cation_efflux_TMD_sf"/>
</dbReference>
<evidence type="ECO:0000313" key="10">
    <source>
        <dbReference type="EMBL" id="VDN48269.1"/>
    </source>
</evidence>
<dbReference type="PANTHER" id="PTHR43840">
    <property type="entry name" value="MITOCHONDRIAL METAL TRANSPORTER 1-RELATED"/>
    <property type="match status" value="1"/>
</dbReference>
<feature type="transmembrane region" description="Helical" evidence="7">
    <location>
        <begin position="45"/>
        <end position="66"/>
    </location>
</feature>
<gene>
    <name evidence="10" type="ORF">PATL70BA_2374</name>
</gene>
<evidence type="ECO:0000259" key="9">
    <source>
        <dbReference type="Pfam" id="PF16916"/>
    </source>
</evidence>
<dbReference type="AlphaFoldDB" id="A0A3P7S878"/>
<dbReference type="InterPro" id="IPR002524">
    <property type="entry name" value="Cation_efflux"/>
</dbReference>
<evidence type="ECO:0000259" key="8">
    <source>
        <dbReference type="Pfam" id="PF01545"/>
    </source>
</evidence>
<dbReference type="GO" id="GO:0016020">
    <property type="term" value="C:membrane"/>
    <property type="evidence" value="ECO:0007669"/>
    <property type="project" value="UniProtKB-SubCell"/>
</dbReference>
<evidence type="ECO:0000256" key="7">
    <source>
        <dbReference type="SAM" id="Phobius"/>
    </source>
</evidence>
<evidence type="ECO:0000256" key="3">
    <source>
        <dbReference type="ARBA" id="ARBA00022448"/>
    </source>
</evidence>
<dbReference type="OrthoDB" id="9806522at2"/>
<feature type="transmembrane region" description="Helical" evidence="7">
    <location>
        <begin position="120"/>
        <end position="138"/>
    </location>
</feature>
<dbReference type="KEGG" id="cbar:PATL70BA_2374"/>
<feature type="domain" description="Cation efflux protein cytoplasmic" evidence="9">
    <location>
        <begin position="225"/>
        <end position="301"/>
    </location>
</feature>
<evidence type="ECO:0000256" key="1">
    <source>
        <dbReference type="ARBA" id="ARBA00004141"/>
    </source>
</evidence>
<dbReference type="FunFam" id="1.20.1510.10:FF:000006">
    <property type="entry name" value="Divalent cation efflux transporter"/>
    <property type="match status" value="1"/>
</dbReference>
<dbReference type="Pfam" id="PF16916">
    <property type="entry name" value="ZT_dimer"/>
    <property type="match status" value="1"/>
</dbReference>
<accession>A0A3P7S878</accession>
<comment type="similarity">
    <text evidence="2">Belongs to the cation diffusion facilitator (CDF) transporter (TC 2.A.4) family.</text>
</comment>
<evidence type="ECO:0000256" key="6">
    <source>
        <dbReference type="ARBA" id="ARBA00023136"/>
    </source>
</evidence>
<evidence type="ECO:0000256" key="5">
    <source>
        <dbReference type="ARBA" id="ARBA00022989"/>
    </source>
</evidence>
<dbReference type="NCBIfam" id="TIGR01297">
    <property type="entry name" value="CDF"/>
    <property type="match status" value="1"/>
</dbReference>
<dbReference type="RefSeq" id="WP_125137426.1">
    <property type="nucleotide sequence ID" value="NZ_LR130778.1"/>
</dbReference>
<dbReference type="InterPro" id="IPR050291">
    <property type="entry name" value="CDF_Transporter"/>
</dbReference>
<feature type="transmembrane region" description="Helical" evidence="7">
    <location>
        <begin position="87"/>
        <end position="108"/>
    </location>
</feature>
<dbReference type="SUPFAM" id="SSF161111">
    <property type="entry name" value="Cation efflux protein transmembrane domain-like"/>
    <property type="match status" value="1"/>
</dbReference>
<sequence length="317" mass="35329">MHNQDVIDEIRNSEARKVTWVGFFVNTVLTITKIGAGILGHSSAMIADGIHSLSDFFTDIVVLVGFKFTEKPADEGHSYGHEKYETFATVIIGLVLFFAGFGILQKGVINVYGVLVENEIIARPGIIAVLAAIISIITKEMLYRYTKGVGEKIKSPAVIANGWHHRTDAFSSIGTLFGISCAYFLGEKWTILDPITAILVSMFIIIVAIKIMVPAVNELLEASLNEDEIKYITNLFDASIDVLNYHNMRTRRIGNKVAIEAHLQFDKDISLYDAHAVSDALEQKLRYYFGRRSIITFHLEPNKASDSDSIMVRLINQ</sequence>
<dbReference type="Pfam" id="PF01545">
    <property type="entry name" value="Cation_efflux"/>
    <property type="match status" value="1"/>
</dbReference>
<dbReference type="InterPro" id="IPR027470">
    <property type="entry name" value="Cation_efflux_CTD"/>
</dbReference>
<evidence type="ECO:0000256" key="4">
    <source>
        <dbReference type="ARBA" id="ARBA00022692"/>
    </source>
</evidence>
<feature type="transmembrane region" description="Helical" evidence="7">
    <location>
        <begin position="191"/>
        <end position="213"/>
    </location>
</feature>
<dbReference type="Gene3D" id="1.20.1510.10">
    <property type="entry name" value="Cation efflux protein transmembrane domain"/>
    <property type="match status" value="1"/>
</dbReference>